<dbReference type="EMBL" id="JACSNV010000009">
    <property type="protein sequence ID" value="MBM6878011.1"/>
    <property type="molecule type" value="Genomic_DNA"/>
</dbReference>
<gene>
    <name evidence="1" type="primary">yqfC</name>
    <name evidence="1" type="ORF">H9X83_07540</name>
</gene>
<dbReference type="Pfam" id="PF07873">
    <property type="entry name" value="YabP"/>
    <property type="match status" value="1"/>
</dbReference>
<dbReference type="InterPro" id="IPR022477">
    <property type="entry name" value="Spore_YqfC"/>
</dbReference>
<keyword evidence="2" id="KW-1185">Reference proteome</keyword>
<proteinExistence type="predicted"/>
<sequence length="87" mass="9623">MGLGRQAAEKLDLPREVMLDLPLISLTGREEMTIENHKGLTAYSQEQIRIATRAGSLCVSGEGLRLKRLSAECIVIGGQLEKLEFLR</sequence>
<organism evidence="1 2">
    <name type="scientific">Anaerotignum lactatifermentans</name>
    <dbReference type="NCBI Taxonomy" id="160404"/>
    <lineage>
        <taxon>Bacteria</taxon>
        <taxon>Bacillati</taxon>
        <taxon>Bacillota</taxon>
        <taxon>Clostridia</taxon>
        <taxon>Lachnospirales</taxon>
        <taxon>Anaerotignaceae</taxon>
        <taxon>Anaerotignum</taxon>
    </lineage>
</organism>
<protein>
    <submittedName>
        <fullName evidence="1">Sporulation protein YqfC</fullName>
    </submittedName>
</protein>
<evidence type="ECO:0000313" key="1">
    <source>
        <dbReference type="EMBL" id="MBM6878011.1"/>
    </source>
</evidence>
<dbReference type="Gene3D" id="2.60.40.2000">
    <property type="match status" value="1"/>
</dbReference>
<dbReference type="InterPro" id="IPR022476">
    <property type="entry name" value="Spore_YabP/YqfC"/>
</dbReference>
<reference evidence="1 2" key="1">
    <citation type="journal article" date="2021" name="Sci. Rep.">
        <title>The distribution of antibiotic resistance genes in chicken gut microbiota commensals.</title>
        <authorList>
            <person name="Juricova H."/>
            <person name="Matiasovicova J."/>
            <person name="Kubasova T."/>
            <person name="Cejkova D."/>
            <person name="Rychlik I."/>
        </authorList>
    </citation>
    <scope>NUCLEOTIDE SEQUENCE [LARGE SCALE GENOMIC DNA]</scope>
    <source>
        <strain evidence="1 2">An431b</strain>
    </source>
</reference>
<dbReference type="RefSeq" id="WP_205133770.1">
    <property type="nucleotide sequence ID" value="NZ_JACSNT010000008.1"/>
</dbReference>
<dbReference type="Proteomes" id="UP000729290">
    <property type="component" value="Unassembled WGS sequence"/>
</dbReference>
<evidence type="ECO:0000313" key="2">
    <source>
        <dbReference type="Proteomes" id="UP000729290"/>
    </source>
</evidence>
<dbReference type="InterPro" id="IPR038705">
    <property type="entry name" value="YabP_sf"/>
</dbReference>
<accession>A0ABS2G9B4</accession>
<name>A0ABS2G9B4_9FIRM</name>
<dbReference type="NCBIfam" id="TIGR02856">
    <property type="entry name" value="spore_yqfC"/>
    <property type="match status" value="1"/>
</dbReference>
<comment type="caution">
    <text evidence="1">The sequence shown here is derived from an EMBL/GenBank/DDBJ whole genome shotgun (WGS) entry which is preliminary data.</text>
</comment>